<dbReference type="SUPFAM" id="SSF54184">
    <property type="entry name" value="Penicillin-binding protein 2x (pbp-2x), c-terminal domain"/>
    <property type="match status" value="2"/>
</dbReference>
<keyword evidence="1" id="KW-1133">Transmembrane helix</keyword>
<keyword evidence="4" id="KW-1185">Reference proteome</keyword>
<gene>
    <name evidence="3" type="ordered locus">CT1205</name>
</gene>
<reference evidence="3 4" key="1">
    <citation type="journal article" date="2002" name="Proc. Natl. Acad. Sci. U.S.A.">
        <title>The complete genome sequence of Chlorobium tepidum TLS, a photosynthetic, anaerobic, green-sulfur bacterium.</title>
        <authorList>
            <person name="Eisen J.A."/>
            <person name="Nelson K.E."/>
            <person name="Paulsen I.T."/>
            <person name="Heidelberg J.F."/>
            <person name="Wu M."/>
            <person name="Dodson R.J."/>
            <person name="Deboy R."/>
            <person name="Gwinn M.L."/>
            <person name="Nelson W.C."/>
            <person name="Haft D.H."/>
            <person name="Hickey E.K."/>
            <person name="Peterson J.D."/>
            <person name="Durkin A.S."/>
            <person name="Kolonay J.L."/>
            <person name="Yang F."/>
            <person name="Holt I."/>
            <person name="Umayam L.A."/>
            <person name="Mason T."/>
            <person name="Brenner M."/>
            <person name="Shea T.P."/>
            <person name="Parksey D."/>
            <person name="Nierman W.C."/>
            <person name="Feldblyum T.V."/>
            <person name="Hansen C.L."/>
            <person name="Craven M.B."/>
            <person name="Radune D."/>
            <person name="Vamathevan J."/>
            <person name="Khouri H."/>
            <person name="White O."/>
            <person name="Gruber T.M."/>
            <person name="Ketchum K.A."/>
            <person name="Venter J.C."/>
            <person name="Tettelin H."/>
            <person name="Bryant D.A."/>
            <person name="Fraser C.M."/>
        </authorList>
    </citation>
    <scope>NUCLEOTIDE SEQUENCE [LARGE SCALE GENOMIC DNA]</scope>
    <source>
        <strain evidence="4">ATCC 49652 / DSM 12025 / NBRC 103806 / TLS</strain>
    </source>
</reference>
<dbReference type="AlphaFoldDB" id="Q8KD50"/>
<dbReference type="OrthoDB" id="9803895at2"/>
<dbReference type="Pfam" id="PF03793">
    <property type="entry name" value="PASTA"/>
    <property type="match status" value="3"/>
</dbReference>
<dbReference type="EnsemblBacteria" id="AAM72437">
    <property type="protein sequence ID" value="AAM72437"/>
    <property type="gene ID" value="CT1205"/>
</dbReference>
<keyword evidence="1" id="KW-0812">Transmembrane</keyword>
<dbReference type="KEGG" id="cte:CT1205"/>
<proteinExistence type="predicted"/>
<dbReference type="CDD" id="cd06577">
    <property type="entry name" value="PASTA_pknB"/>
    <property type="match status" value="3"/>
</dbReference>
<feature type="domain" description="PASTA" evidence="2">
    <location>
        <begin position="116"/>
        <end position="184"/>
    </location>
</feature>
<feature type="domain" description="PASTA" evidence="2">
    <location>
        <begin position="47"/>
        <end position="114"/>
    </location>
</feature>
<dbReference type="InterPro" id="IPR005543">
    <property type="entry name" value="PASTA_dom"/>
</dbReference>
<name>Q8KD50_CHLTE</name>
<dbReference type="Proteomes" id="UP000001007">
    <property type="component" value="Chromosome"/>
</dbReference>
<dbReference type="EMBL" id="AE006470">
    <property type="protein sequence ID" value="AAM72437.2"/>
    <property type="molecule type" value="Genomic_DNA"/>
</dbReference>
<dbReference type="Gene3D" id="3.30.10.20">
    <property type="match status" value="3"/>
</dbReference>
<dbReference type="PROSITE" id="PS51178">
    <property type="entry name" value="PASTA"/>
    <property type="match status" value="3"/>
</dbReference>
<dbReference type="HOGENOM" id="CLU_061566_2_1_10"/>
<dbReference type="STRING" id="194439.CT1205"/>
<feature type="transmembrane region" description="Helical" evidence="1">
    <location>
        <begin position="20"/>
        <end position="43"/>
    </location>
</feature>
<keyword evidence="1" id="KW-0472">Membrane</keyword>
<evidence type="ECO:0000313" key="4">
    <source>
        <dbReference type="Proteomes" id="UP000001007"/>
    </source>
</evidence>
<feature type="domain" description="PASTA" evidence="2">
    <location>
        <begin position="191"/>
        <end position="258"/>
    </location>
</feature>
<sequence length="261" mass="28402">MNSTNANPVFSDRSAKMKKVLIFLLFLLIIAIVAVDSFLLPYYTESGSQTTVPNVTNMTYDAAKRELRRVGLNAMKSYNVRYLPDVPPDRVIDQVPEPGSIVKPGRSIILVLNRLDKPSYPVPDLVGRTEAEARTELERLGMVVAEVQTQVVSDADQDGRVLSQSIPPDVVLKSGSQVSFIVGKLEQEPTGMRLVIVPDVLGMSVDQARSVIVKDGLLLGKISYENSDLLVPGTVVSQKPSANAMVQFGRPVDITVVGNPN</sequence>
<evidence type="ECO:0000313" key="3">
    <source>
        <dbReference type="EMBL" id="AAM72437.2"/>
    </source>
</evidence>
<dbReference type="eggNOG" id="COG2815">
    <property type="taxonomic scope" value="Bacteria"/>
</dbReference>
<dbReference type="SMART" id="SM00740">
    <property type="entry name" value="PASTA"/>
    <property type="match status" value="3"/>
</dbReference>
<evidence type="ECO:0000259" key="2">
    <source>
        <dbReference type="PROSITE" id="PS51178"/>
    </source>
</evidence>
<evidence type="ECO:0000256" key="1">
    <source>
        <dbReference type="SAM" id="Phobius"/>
    </source>
</evidence>
<organism evidence="3 4">
    <name type="scientific">Chlorobaculum tepidum (strain ATCC 49652 / DSM 12025 / NBRC 103806 / TLS)</name>
    <name type="common">Chlorobium tepidum</name>
    <dbReference type="NCBI Taxonomy" id="194439"/>
    <lineage>
        <taxon>Bacteria</taxon>
        <taxon>Pseudomonadati</taxon>
        <taxon>Chlorobiota</taxon>
        <taxon>Chlorobiia</taxon>
        <taxon>Chlorobiales</taxon>
        <taxon>Chlorobiaceae</taxon>
        <taxon>Chlorobaculum</taxon>
    </lineage>
</organism>
<protein>
    <recommendedName>
        <fullName evidence="2">PASTA domain-containing protein</fullName>
    </recommendedName>
</protein>
<accession>Q8KD50</accession>